<dbReference type="InterPro" id="IPR052558">
    <property type="entry name" value="Siderophore_Hydrolase_D"/>
</dbReference>
<name>A0ABR9EBS4_9GAMM</name>
<dbReference type="RefSeq" id="WP_318782606.1">
    <property type="nucleotide sequence ID" value="NZ_AQGV01000012.1"/>
</dbReference>
<protein>
    <recommendedName>
        <fullName evidence="5">Alpha/beta hydrolase</fullName>
    </recommendedName>
</protein>
<dbReference type="EMBL" id="AQGV01000012">
    <property type="protein sequence ID" value="MBE0368409.1"/>
    <property type="molecule type" value="Genomic_DNA"/>
</dbReference>
<keyword evidence="2" id="KW-0378">Hydrolase</keyword>
<dbReference type="SUPFAM" id="SSF53474">
    <property type="entry name" value="alpha/beta-Hydrolases"/>
    <property type="match status" value="1"/>
</dbReference>
<dbReference type="Gene3D" id="3.40.50.1820">
    <property type="entry name" value="alpha/beta hydrolase"/>
    <property type="match status" value="1"/>
</dbReference>
<evidence type="ECO:0000313" key="3">
    <source>
        <dbReference type="EMBL" id="MBE0368409.1"/>
    </source>
</evidence>
<evidence type="ECO:0008006" key="5">
    <source>
        <dbReference type="Google" id="ProtNLM"/>
    </source>
</evidence>
<proteinExistence type="inferred from homology"/>
<dbReference type="PANTHER" id="PTHR40841:SF2">
    <property type="entry name" value="SIDEROPHORE-DEGRADING ESTERASE (EUROFUNG)"/>
    <property type="match status" value="1"/>
</dbReference>
<dbReference type="InterPro" id="IPR000801">
    <property type="entry name" value="Esterase-like"/>
</dbReference>
<evidence type="ECO:0000256" key="2">
    <source>
        <dbReference type="ARBA" id="ARBA00022801"/>
    </source>
</evidence>
<evidence type="ECO:0000256" key="1">
    <source>
        <dbReference type="ARBA" id="ARBA00005622"/>
    </source>
</evidence>
<evidence type="ECO:0000313" key="4">
    <source>
        <dbReference type="Proteomes" id="UP000615755"/>
    </source>
</evidence>
<sequence length="278" mass="31725">MKFLPYIFIFIFINSIQLVKAQDRNTFEIPRSNVIEIQDPDSGRVYPLFIKLPRSYNKREDKSYPVIYLTDAWYSFQVVSGATRFPMNTGKMKEAIIVGISYSKGSKGPSSRIRDYTHTEDSSWKFQTGKAKEHISFIEKSVFPFIEKNYRVNESRTFVGNSLGGLLGAYILFTKADMFNNYVLGSPSVWFKDNDILKIKTDPNSNKHKVFIAVGANETIQLDSPKHDMVKGAKELELKLSGESFPNTKVKLLTIQGANHETAFPTTAIQGLYWLFKE</sequence>
<reference evidence="3 4" key="1">
    <citation type="submission" date="2015-03" db="EMBL/GenBank/DDBJ databases">
        <title>Genome sequence of Pseudoalteromonas aurantia.</title>
        <authorList>
            <person name="Xie B.-B."/>
            <person name="Rong J.-C."/>
            <person name="Qin Q.-L."/>
            <person name="Zhang Y.-Z."/>
        </authorList>
    </citation>
    <scope>NUCLEOTIDE SEQUENCE [LARGE SCALE GENOMIC DNA]</scope>
    <source>
        <strain evidence="3 4">208</strain>
    </source>
</reference>
<accession>A0ABR9EBS4</accession>
<keyword evidence="4" id="KW-1185">Reference proteome</keyword>
<comment type="caution">
    <text evidence="3">The sequence shown here is derived from an EMBL/GenBank/DDBJ whole genome shotgun (WGS) entry which is preliminary data.</text>
</comment>
<organism evidence="3 4">
    <name type="scientific">Pseudoalteromonas aurantia 208</name>
    <dbReference type="NCBI Taxonomy" id="1314867"/>
    <lineage>
        <taxon>Bacteria</taxon>
        <taxon>Pseudomonadati</taxon>
        <taxon>Pseudomonadota</taxon>
        <taxon>Gammaproteobacteria</taxon>
        <taxon>Alteromonadales</taxon>
        <taxon>Pseudoalteromonadaceae</taxon>
        <taxon>Pseudoalteromonas</taxon>
    </lineage>
</organism>
<comment type="similarity">
    <text evidence="1">Belongs to the esterase D family.</text>
</comment>
<dbReference type="InterPro" id="IPR029058">
    <property type="entry name" value="AB_hydrolase_fold"/>
</dbReference>
<dbReference type="Proteomes" id="UP000615755">
    <property type="component" value="Unassembled WGS sequence"/>
</dbReference>
<dbReference type="Pfam" id="PF00756">
    <property type="entry name" value="Esterase"/>
    <property type="match status" value="1"/>
</dbReference>
<dbReference type="PANTHER" id="PTHR40841">
    <property type="entry name" value="SIDEROPHORE TRIACETYLFUSARININE C ESTERASE"/>
    <property type="match status" value="1"/>
</dbReference>
<gene>
    <name evidence="3" type="ORF">PAUR_a2001</name>
</gene>